<dbReference type="SUPFAM" id="SSF88659">
    <property type="entry name" value="Sigma3 and sigma4 domains of RNA polymerase sigma factors"/>
    <property type="match status" value="1"/>
</dbReference>
<dbReference type="PANTHER" id="PTHR43133">
    <property type="entry name" value="RNA POLYMERASE ECF-TYPE SIGMA FACTO"/>
    <property type="match status" value="1"/>
</dbReference>
<dbReference type="Gene3D" id="1.10.10.10">
    <property type="entry name" value="Winged helix-like DNA-binding domain superfamily/Winged helix DNA-binding domain"/>
    <property type="match status" value="1"/>
</dbReference>
<gene>
    <name evidence="7" type="ORF">FPE01S_01_01150</name>
</gene>
<protein>
    <submittedName>
        <fullName evidence="7">Putative RNA polymerase ECF-type sigma factor</fullName>
    </submittedName>
</protein>
<dbReference type="GO" id="GO:0003677">
    <property type="term" value="F:DNA binding"/>
    <property type="evidence" value="ECO:0007669"/>
    <property type="project" value="InterPro"/>
</dbReference>
<keyword evidence="8" id="KW-1185">Reference proteome</keyword>
<dbReference type="NCBIfam" id="TIGR02937">
    <property type="entry name" value="sigma70-ECF"/>
    <property type="match status" value="1"/>
</dbReference>
<dbReference type="InterPro" id="IPR013325">
    <property type="entry name" value="RNA_pol_sigma_r2"/>
</dbReference>
<dbReference type="InterPro" id="IPR007627">
    <property type="entry name" value="RNA_pol_sigma70_r2"/>
</dbReference>
<evidence type="ECO:0000259" key="6">
    <source>
        <dbReference type="Pfam" id="PF08281"/>
    </source>
</evidence>
<proteinExistence type="inferred from homology"/>
<keyword evidence="3" id="KW-0731">Sigma factor</keyword>
<dbReference type="InterPro" id="IPR039425">
    <property type="entry name" value="RNA_pol_sigma-70-like"/>
</dbReference>
<dbReference type="InterPro" id="IPR013249">
    <property type="entry name" value="RNA_pol_sigma70_r4_t2"/>
</dbReference>
<dbReference type="EMBL" id="BBWV01000001">
    <property type="protein sequence ID" value="GAO41103.1"/>
    <property type="molecule type" value="Genomic_DNA"/>
</dbReference>
<dbReference type="GO" id="GO:0016987">
    <property type="term" value="F:sigma factor activity"/>
    <property type="evidence" value="ECO:0007669"/>
    <property type="project" value="UniProtKB-KW"/>
</dbReference>
<dbReference type="Pfam" id="PF04542">
    <property type="entry name" value="Sigma70_r2"/>
    <property type="match status" value="1"/>
</dbReference>
<dbReference type="InterPro" id="IPR014284">
    <property type="entry name" value="RNA_pol_sigma-70_dom"/>
</dbReference>
<dbReference type="InterPro" id="IPR013324">
    <property type="entry name" value="RNA_pol_sigma_r3/r4-like"/>
</dbReference>
<evidence type="ECO:0000313" key="7">
    <source>
        <dbReference type="EMBL" id="GAO41103.1"/>
    </source>
</evidence>
<dbReference type="SUPFAM" id="SSF88946">
    <property type="entry name" value="Sigma2 domain of RNA polymerase sigma factors"/>
    <property type="match status" value="1"/>
</dbReference>
<feature type="domain" description="RNA polymerase sigma-70 region 2" evidence="5">
    <location>
        <begin position="31"/>
        <end position="97"/>
    </location>
</feature>
<dbReference type="PANTHER" id="PTHR43133:SF46">
    <property type="entry name" value="RNA POLYMERASE SIGMA-70 FACTOR ECF SUBFAMILY"/>
    <property type="match status" value="1"/>
</dbReference>
<evidence type="ECO:0000256" key="3">
    <source>
        <dbReference type="ARBA" id="ARBA00023082"/>
    </source>
</evidence>
<name>A0A0E9MUE2_9BACT</name>
<dbReference type="GO" id="GO:0006352">
    <property type="term" value="P:DNA-templated transcription initiation"/>
    <property type="evidence" value="ECO:0007669"/>
    <property type="project" value="InterPro"/>
</dbReference>
<comment type="similarity">
    <text evidence="1">Belongs to the sigma-70 factor family. ECF subfamily.</text>
</comment>
<dbReference type="AlphaFoldDB" id="A0A0E9MUE2"/>
<organism evidence="7 8">
    <name type="scientific">Flavihumibacter petaseus NBRC 106054</name>
    <dbReference type="NCBI Taxonomy" id="1220578"/>
    <lineage>
        <taxon>Bacteria</taxon>
        <taxon>Pseudomonadati</taxon>
        <taxon>Bacteroidota</taxon>
        <taxon>Chitinophagia</taxon>
        <taxon>Chitinophagales</taxon>
        <taxon>Chitinophagaceae</taxon>
        <taxon>Flavihumibacter</taxon>
    </lineage>
</organism>
<dbReference type="InterPro" id="IPR036388">
    <property type="entry name" value="WH-like_DNA-bd_sf"/>
</dbReference>
<evidence type="ECO:0000256" key="4">
    <source>
        <dbReference type="ARBA" id="ARBA00023163"/>
    </source>
</evidence>
<dbReference type="OrthoDB" id="764619at2"/>
<sequence length="195" mass="22913">MEPMLVSRNLASDATILRLMETDKPLAFKYLYEKYWDRLLEVTLHSVQNPSDAEDVLQEILVKLYTAPPAIRENGKLYAYLKQCIRNKVINEYHKNKVYRKHLKVKASATLSTHDPVTGTTDLSDIQFYLNNILGNMHPNCRMVFTMSRRQDYSNREISFLLNKPYSTIEKQLRRALVIVRQEFLKHPDYARMVS</sequence>
<evidence type="ECO:0000313" key="8">
    <source>
        <dbReference type="Proteomes" id="UP000033121"/>
    </source>
</evidence>
<dbReference type="Gene3D" id="1.10.1740.10">
    <property type="match status" value="1"/>
</dbReference>
<dbReference type="RefSeq" id="WP_052955414.1">
    <property type="nucleotide sequence ID" value="NZ_BBWV01000001.1"/>
</dbReference>
<dbReference type="Pfam" id="PF08281">
    <property type="entry name" value="Sigma70_r4_2"/>
    <property type="match status" value="1"/>
</dbReference>
<evidence type="ECO:0000259" key="5">
    <source>
        <dbReference type="Pfam" id="PF04542"/>
    </source>
</evidence>
<accession>A0A0E9MUE2</accession>
<keyword evidence="2" id="KW-0805">Transcription regulation</keyword>
<reference evidence="7 8" key="1">
    <citation type="submission" date="2015-04" db="EMBL/GenBank/DDBJ databases">
        <title>Whole genome shotgun sequence of Flavihumibacter petaseus NBRC 106054.</title>
        <authorList>
            <person name="Miyazawa S."/>
            <person name="Hosoyama A."/>
            <person name="Hashimoto M."/>
            <person name="Noguchi M."/>
            <person name="Tsuchikane K."/>
            <person name="Ohji S."/>
            <person name="Yamazoe A."/>
            <person name="Ichikawa N."/>
            <person name="Kimura A."/>
            <person name="Fujita N."/>
        </authorList>
    </citation>
    <scope>NUCLEOTIDE SEQUENCE [LARGE SCALE GENOMIC DNA]</scope>
    <source>
        <strain evidence="7 8">NBRC 106054</strain>
    </source>
</reference>
<feature type="domain" description="RNA polymerase sigma factor 70 region 4 type 2" evidence="6">
    <location>
        <begin position="130"/>
        <end position="177"/>
    </location>
</feature>
<keyword evidence="4" id="KW-0804">Transcription</keyword>
<dbReference type="STRING" id="1220578.FPE01S_01_01150"/>
<evidence type="ECO:0000256" key="2">
    <source>
        <dbReference type="ARBA" id="ARBA00023015"/>
    </source>
</evidence>
<dbReference type="Proteomes" id="UP000033121">
    <property type="component" value="Unassembled WGS sequence"/>
</dbReference>
<comment type="caution">
    <text evidence="7">The sequence shown here is derived from an EMBL/GenBank/DDBJ whole genome shotgun (WGS) entry which is preliminary data.</text>
</comment>
<evidence type="ECO:0000256" key="1">
    <source>
        <dbReference type="ARBA" id="ARBA00010641"/>
    </source>
</evidence>